<dbReference type="PROSITE" id="PS50928">
    <property type="entry name" value="ABC_TM1"/>
    <property type="match status" value="1"/>
</dbReference>
<feature type="transmembrane region" description="Helical" evidence="7">
    <location>
        <begin position="28"/>
        <end position="52"/>
    </location>
</feature>
<evidence type="ECO:0000256" key="3">
    <source>
        <dbReference type="ARBA" id="ARBA00022475"/>
    </source>
</evidence>
<keyword evidence="3" id="KW-1003">Cell membrane</keyword>
<proteinExistence type="inferred from homology"/>
<organism evidence="9 10">
    <name type="scientific">Paenibacillus roseopurpureus</name>
    <dbReference type="NCBI Taxonomy" id="2918901"/>
    <lineage>
        <taxon>Bacteria</taxon>
        <taxon>Bacillati</taxon>
        <taxon>Bacillota</taxon>
        <taxon>Bacilli</taxon>
        <taxon>Bacillales</taxon>
        <taxon>Paenibacillaceae</taxon>
        <taxon>Paenibacillus</taxon>
    </lineage>
</organism>
<feature type="domain" description="ABC transmembrane type-1" evidence="8">
    <location>
        <begin position="91"/>
        <end position="298"/>
    </location>
</feature>
<keyword evidence="6 7" id="KW-0472">Membrane</keyword>
<comment type="subcellular location">
    <subcellularLocation>
        <location evidence="1 7">Cell membrane</location>
        <topology evidence="1 7">Multi-pass membrane protein</topology>
    </subcellularLocation>
</comment>
<feature type="transmembrane region" description="Helical" evidence="7">
    <location>
        <begin position="93"/>
        <end position="115"/>
    </location>
</feature>
<dbReference type="KEGG" id="proo:MJB10_08705"/>
<dbReference type="EMBL" id="CP130319">
    <property type="protein sequence ID" value="WNR46158.1"/>
    <property type="molecule type" value="Genomic_DNA"/>
</dbReference>
<dbReference type="GO" id="GO:0005886">
    <property type="term" value="C:plasma membrane"/>
    <property type="evidence" value="ECO:0007669"/>
    <property type="project" value="UniProtKB-SubCell"/>
</dbReference>
<evidence type="ECO:0000259" key="8">
    <source>
        <dbReference type="PROSITE" id="PS50928"/>
    </source>
</evidence>
<dbReference type="CDD" id="cd06261">
    <property type="entry name" value="TM_PBP2"/>
    <property type="match status" value="1"/>
</dbReference>
<evidence type="ECO:0000256" key="7">
    <source>
        <dbReference type="RuleBase" id="RU363032"/>
    </source>
</evidence>
<evidence type="ECO:0000256" key="6">
    <source>
        <dbReference type="ARBA" id="ARBA00023136"/>
    </source>
</evidence>
<dbReference type="Gene3D" id="1.10.3720.10">
    <property type="entry name" value="MetI-like"/>
    <property type="match status" value="1"/>
</dbReference>
<dbReference type="InterPro" id="IPR035906">
    <property type="entry name" value="MetI-like_sf"/>
</dbReference>
<evidence type="ECO:0000256" key="5">
    <source>
        <dbReference type="ARBA" id="ARBA00022989"/>
    </source>
</evidence>
<accession>A0AA96RKB2</accession>
<feature type="transmembrane region" description="Helical" evidence="7">
    <location>
        <begin position="127"/>
        <end position="146"/>
    </location>
</feature>
<evidence type="ECO:0000256" key="1">
    <source>
        <dbReference type="ARBA" id="ARBA00004651"/>
    </source>
</evidence>
<name>A0AA96RKB2_9BACL</name>
<dbReference type="SUPFAM" id="SSF161098">
    <property type="entry name" value="MetI-like"/>
    <property type="match status" value="1"/>
</dbReference>
<reference evidence="9" key="1">
    <citation type="submission" date="2022-02" db="EMBL/GenBank/DDBJ databases">
        <title>Paenibacillus sp. MBLB1832 Whole Genome Shotgun Sequencing.</title>
        <authorList>
            <person name="Hwang C.Y."/>
            <person name="Cho E.-S."/>
            <person name="Seo M.-J."/>
        </authorList>
    </citation>
    <scope>NUCLEOTIDE SEQUENCE</scope>
    <source>
        <strain evidence="9">MBLB1832</strain>
    </source>
</reference>
<keyword evidence="2 7" id="KW-0813">Transport</keyword>
<feature type="transmembrane region" description="Helical" evidence="7">
    <location>
        <begin position="158"/>
        <end position="178"/>
    </location>
</feature>
<dbReference type="PANTHER" id="PTHR43744:SF9">
    <property type="entry name" value="POLYGALACTURONAN_RHAMNOGALACTURONAN TRANSPORT SYSTEM PERMEASE PROTEIN YTCP"/>
    <property type="match status" value="1"/>
</dbReference>
<evidence type="ECO:0000313" key="10">
    <source>
        <dbReference type="Proteomes" id="UP001304650"/>
    </source>
</evidence>
<evidence type="ECO:0000256" key="2">
    <source>
        <dbReference type="ARBA" id="ARBA00022448"/>
    </source>
</evidence>
<dbReference type="RefSeq" id="WP_314803574.1">
    <property type="nucleotide sequence ID" value="NZ_CP130319.1"/>
</dbReference>
<dbReference type="InterPro" id="IPR000515">
    <property type="entry name" value="MetI-like"/>
</dbReference>
<feature type="transmembrane region" description="Helical" evidence="7">
    <location>
        <begin position="281"/>
        <end position="298"/>
    </location>
</feature>
<keyword evidence="5 7" id="KW-1133">Transmembrane helix</keyword>
<gene>
    <name evidence="9" type="ORF">MJB10_08705</name>
</gene>
<dbReference type="Proteomes" id="UP001304650">
    <property type="component" value="Chromosome"/>
</dbReference>
<keyword evidence="10" id="KW-1185">Reference proteome</keyword>
<comment type="similarity">
    <text evidence="7">Belongs to the binding-protein-dependent transport system permease family.</text>
</comment>
<dbReference type="Pfam" id="PF00528">
    <property type="entry name" value="BPD_transp_1"/>
    <property type="match status" value="1"/>
</dbReference>
<dbReference type="GO" id="GO:0055085">
    <property type="term" value="P:transmembrane transport"/>
    <property type="evidence" value="ECO:0007669"/>
    <property type="project" value="InterPro"/>
</dbReference>
<dbReference type="PANTHER" id="PTHR43744">
    <property type="entry name" value="ABC TRANSPORTER PERMEASE PROTEIN MG189-RELATED-RELATED"/>
    <property type="match status" value="1"/>
</dbReference>
<evidence type="ECO:0000313" key="9">
    <source>
        <dbReference type="EMBL" id="WNR46158.1"/>
    </source>
</evidence>
<dbReference type="AlphaFoldDB" id="A0AA96RKB2"/>
<feature type="transmembrane region" description="Helical" evidence="7">
    <location>
        <begin position="204"/>
        <end position="225"/>
    </location>
</feature>
<protein>
    <submittedName>
        <fullName evidence="9">Carbohydrate ABC transporter permease</fullName>
    </submittedName>
</protein>
<evidence type="ECO:0000256" key="4">
    <source>
        <dbReference type="ARBA" id="ARBA00022692"/>
    </source>
</evidence>
<sequence length="313" mass="34792">MEEVVKSSAVIRRKSKIYHANAMSPVSYYVLVTLLGLTSLLCVLPLLLVISVSFSAESNILRDGYRFIPEVFSVEAYRFLIDDLDKITTGYGISILVTVVGTFLSLLVTSLFAYPVSRPDFPYRNQFSFIVFFTMLFGGGLVPWYLLYTQAGLKNTLLALIIPHLVVPFNVIIMRIFFTNTIPHALIESAKIDGAGELRIYSKIILPLSLPVLATIGLFQMLAFWNDWYTSLIFINNPKLVSLQYLLYKVISDLNYINSGTATIQAANAVQETLPSETAKMAMAVIGIGPIIMVYPFLQNYLVKGLTVGSVKG</sequence>
<keyword evidence="4 7" id="KW-0812">Transmembrane</keyword>